<dbReference type="OrthoDB" id="9795612at2"/>
<dbReference type="RefSeq" id="WP_126008803.1">
    <property type="nucleotide sequence ID" value="NZ_CP032509.1"/>
</dbReference>
<proteinExistence type="inferred from homology"/>
<dbReference type="InterPro" id="IPR013545">
    <property type="entry name" value="T2SS_protein-GspG_C"/>
</dbReference>
<evidence type="ECO:0000256" key="9">
    <source>
        <dbReference type="ARBA" id="ARBA00023136"/>
    </source>
</evidence>
<gene>
    <name evidence="12" type="primary">gspG</name>
    <name evidence="12" type="ORF">D5400_06605</name>
</gene>
<name>A0A3Q8XPX2_9HYPH</name>
<dbReference type="GO" id="GO:0015627">
    <property type="term" value="C:type II protein secretion system complex"/>
    <property type="evidence" value="ECO:0007669"/>
    <property type="project" value="InterPro"/>
</dbReference>
<keyword evidence="13" id="KW-1185">Reference proteome</keyword>
<evidence type="ECO:0000256" key="7">
    <source>
        <dbReference type="ARBA" id="ARBA00022692"/>
    </source>
</evidence>
<dbReference type="GO" id="GO:0015628">
    <property type="term" value="P:protein secretion by the type II secretion system"/>
    <property type="evidence" value="ECO:0007669"/>
    <property type="project" value="InterPro"/>
</dbReference>
<dbReference type="GO" id="GO:0005886">
    <property type="term" value="C:plasma membrane"/>
    <property type="evidence" value="ECO:0007669"/>
    <property type="project" value="UniProtKB-SubCell"/>
</dbReference>
<evidence type="ECO:0000256" key="2">
    <source>
        <dbReference type="ARBA" id="ARBA00009984"/>
    </source>
</evidence>
<dbReference type="Gene3D" id="3.30.700.10">
    <property type="entry name" value="Glycoprotein, Type 4 Pilin"/>
    <property type="match status" value="1"/>
</dbReference>
<dbReference type="InterPro" id="IPR000983">
    <property type="entry name" value="Bac_GSPG_pilin"/>
</dbReference>
<keyword evidence="8 10" id="KW-1133">Transmembrane helix</keyword>
<dbReference type="PROSITE" id="PS00409">
    <property type="entry name" value="PROKAR_NTER_METHYL"/>
    <property type="match status" value="1"/>
</dbReference>
<comment type="similarity">
    <text evidence="2">Belongs to the GSP G family.</text>
</comment>
<dbReference type="Proteomes" id="UP000268192">
    <property type="component" value="Chromosome"/>
</dbReference>
<evidence type="ECO:0000256" key="4">
    <source>
        <dbReference type="ARBA" id="ARBA00022475"/>
    </source>
</evidence>
<evidence type="ECO:0000256" key="3">
    <source>
        <dbReference type="ARBA" id="ARBA00020042"/>
    </source>
</evidence>
<protein>
    <recommendedName>
        <fullName evidence="3">Type II secretion system core protein G</fullName>
    </recommendedName>
</protein>
<dbReference type="PANTHER" id="PTHR30093">
    <property type="entry name" value="GENERAL SECRETION PATHWAY PROTEIN G"/>
    <property type="match status" value="1"/>
</dbReference>
<dbReference type="AlphaFoldDB" id="A0A3Q8XPX2"/>
<dbReference type="NCBIfam" id="TIGR01710">
    <property type="entry name" value="typeII_sec_gspG"/>
    <property type="match status" value="1"/>
</dbReference>
<dbReference type="Pfam" id="PF07963">
    <property type="entry name" value="N_methyl"/>
    <property type="match status" value="1"/>
</dbReference>
<reference evidence="12 13" key="1">
    <citation type="submission" date="2018-09" db="EMBL/GenBank/DDBJ databases">
        <title>Marinorhizobium profundi gen. nov., sp. nov., isolated from a deep-sea sediment sample from the New Britain Trench and proposal of Marinorhizobiaceae fam. nov. in the order Rhizobiales of the class Alphaproteobacteria.</title>
        <authorList>
            <person name="Cao J."/>
        </authorList>
    </citation>
    <scope>NUCLEOTIDE SEQUENCE [LARGE SCALE GENOMIC DNA]</scope>
    <source>
        <strain evidence="12 13">WS11</strain>
    </source>
</reference>
<evidence type="ECO:0000256" key="8">
    <source>
        <dbReference type="ARBA" id="ARBA00022989"/>
    </source>
</evidence>
<dbReference type="NCBIfam" id="TIGR02532">
    <property type="entry name" value="IV_pilin_GFxxxE"/>
    <property type="match status" value="1"/>
</dbReference>
<keyword evidence="9 10" id="KW-0472">Membrane</keyword>
<keyword evidence="7 10" id="KW-0812">Transmembrane</keyword>
<evidence type="ECO:0000256" key="6">
    <source>
        <dbReference type="ARBA" id="ARBA00022519"/>
    </source>
</evidence>
<dbReference type="SUPFAM" id="SSF54523">
    <property type="entry name" value="Pili subunits"/>
    <property type="match status" value="1"/>
</dbReference>
<evidence type="ECO:0000256" key="10">
    <source>
        <dbReference type="SAM" id="Phobius"/>
    </source>
</evidence>
<evidence type="ECO:0000259" key="11">
    <source>
        <dbReference type="Pfam" id="PF08334"/>
    </source>
</evidence>
<dbReference type="Pfam" id="PF08334">
    <property type="entry name" value="T2SSG"/>
    <property type="match status" value="1"/>
</dbReference>
<organism evidence="12 13">
    <name type="scientific">Georhizobium profundi</name>
    <dbReference type="NCBI Taxonomy" id="2341112"/>
    <lineage>
        <taxon>Bacteria</taxon>
        <taxon>Pseudomonadati</taxon>
        <taxon>Pseudomonadota</taxon>
        <taxon>Alphaproteobacteria</taxon>
        <taxon>Hyphomicrobiales</taxon>
        <taxon>Rhizobiaceae</taxon>
        <taxon>Georhizobium</taxon>
    </lineage>
</organism>
<accession>A0A3Q8XPX2</accession>
<sequence length="153" mass="16425">MKNRKHPTANDLYLGAQRRNRRGEEGFTLVELLVVLVILSLISGLVAPRVLGYLTDARARSSALQMTALTAALDLFYLDTGRYPSDAEGLGALVNGNGIARWSGPYIQQAAIPSDPWGNAYAYRAEPGGRYRIISFGPDGVEGGGDDADSQTP</sequence>
<evidence type="ECO:0000256" key="1">
    <source>
        <dbReference type="ARBA" id="ARBA00004377"/>
    </source>
</evidence>
<evidence type="ECO:0000313" key="12">
    <source>
        <dbReference type="EMBL" id="AZN70991.1"/>
    </source>
</evidence>
<comment type="subcellular location">
    <subcellularLocation>
        <location evidence="1">Cell inner membrane</location>
        <topology evidence="1">Single-pass membrane protein</topology>
    </subcellularLocation>
</comment>
<dbReference type="PANTHER" id="PTHR30093:SF45">
    <property type="entry name" value="TYPE II SECRETION SYSTEM CORE PROTEIN G"/>
    <property type="match status" value="1"/>
</dbReference>
<dbReference type="EMBL" id="CP032509">
    <property type="protein sequence ID" value="AZN70991.1"/>
    <property type="molecule type" value="Genomic_DNA"/>
</dbReference>
<feature type="transmembrane region" description="Helical" evidence="10">
    <location>
        <begin position="27"/>
        <end position="47"/>
    </location>
</feature>
<keyword evidence="4" id="KW-1003">Cell membrane</keyword>
<dbReference type="KEGG" id="abaw:D5400_06605"/>
<dbReference type="InterPro" id="IPR010054">
    <property type="entry name" value="Type2_sec_GspG"/>
</dbReference>
<evidence type="ECO:0000256" key="5">
    <source>
        <dbReference type="ARBA" id="ARBA00022481"/>
    </source>
</evidence>
<evidence type="ECO:0000313" key="13">
    <source>
        <dbReference type="Proteomes" id="UP000268192"/>
    </source>
</evidence>
<dbReference type="PRINTS" id="PR00813">
    <property type="entry name" value="BCTERIALGSPG"/>
</dbReference>
<keyword evidence="5" id="KW-0488">Methylation</keyword>
<dbReference type="InterPro" id="IPR045584">
    <property type="entry name" value="Pilin-like"/>
</dbReference>
<feature type="domain" description="Type II secretion system protein GspG C-terminal" evidence="11">
    <location>
        <begin position="49"/>
        <end position="148"/>
    </location>
</feature>
<dbReference type="InterPro" id="IPR012902">
    <property type="entry name" value="N_methyl_site"/>
</dbReference>
<keyword evidence="6" id="KW-0997">Cell inner membrane</keyword>